<proteinExistence type="predicted"/>
<evidence type="ECO:0008006" key="3">
    <source>
        <dbReference type="Google" id="ProtNLM"/>
    </source>
</evidence>
<dbReference type="InParanoid" id="B9S288"/>
<name>B9S288_RICCO</name>
<dbReference type="EMBL" id="EQ973849">
    <property type="protein sequence ID" value="EEF42162.1"/>
    <property type="molecule type" value="Genomic_DNA"/>
</dbReference>
<evidence type="ECO:0000313" key="2">
    <source>
        <dbReference type="Proteomes" id="UP000008311"/>
    </source>
</evidence>
<organism evidence="1 2">
    <name type="scientific">Ricinus communis</name>
    <name type="common">Castor bean</name>
    <dbReference type="NCBI Taxonomy" id="3988"/>
    <lineage>
        <taxon>Eukaryota</taxon>
        <taxon>Viridiplantae</taxon>
        <taxon>Streptophyta</taxon>
        <taxon>Embryophyta</taxon>
        <taxon>Tracheophyta</taxon>
        <taxon>Spermatophyta</taxon>
        <taxon>Magnoliopsida</taxon>
        <taxon>eudicotyledons</taxon>
        <taxon>Gunneridae</taxon>
        <taxon>Pentapetalae</taxon>
        <taxon>rosids</taxon>
        <taxon>fabids</taxon>
        <taxon>Malpighiales</taxon>
        <taxon>Euphorbiaceae</taxon>
        <taxon>Acalyphoideae</taxon>
        <taxon>Acalypheae</taxon>
        <taxon>Ricinus</taxon>
    </lineage>
</organism>
<evidence type="ECO:0000313" key="1">
    <source>
        <dbReference type="EMBL" id="EEF42162.1"/>
    </source>
</evidence>
<reference evidence="2" key="1">
    <citation type="journal article" date="2010" name="Nat. Biotechnol.">
        <title>Draft genome sequence of the oilseed species Ricinus communis.</title>
        <authorList>
            <person name="Chan A.P."/>
            <person name="Crabtree J."/>
            <person name="Zhao Q."/>
            <person name="Lorenzi H."/>
            <person name="Orvis J."/>
            <person name="Puiu D."/>
            <person name="Melake-Berhan A."/>
            <person name="Jones K.M."/>
            <person name="Redman J."/>
            <person name="Chen G."/>
            <person name="Cahoon E.B."/>
            <person name="Gedil M."/>
            <person name="Stanke M."/>
            <person name="Haas B.J."/>
            <person name="Wortman J.R."/>
            <person name="Fraser-Liggett C.M."/>
            <person name="Ravel J."/>
            <person name="Rabinowicz P.D."/>
        </authorList>
    </citation>
    <scope>NUCLEOTIDE SEQUENCE [LARGE SCALE GENOMIC DNA]</scope>
    <source>
        <strain evidence="2">cv. Hale</strain>
    </source>
</reference>
<dbReference type="AlphaFoldDB" id="B9S288"/>
<protein>
    <recommendedName>
        <fullName evidence="3">Reverse transcriptase zinc-binding domain-containing protein</fullName>
    </recommendedName>
</protein>
<sequence length="81" mass="9105">MKGKIETNVAGSGRLFGNGKGLKGHMKDVSICPRCKKADKTIMHALRDCETIKPLWLRMVNPHKWIGSNLQKNLGKFQDVE</sequence>
<dbReference type="Proteomes" id="UP000008311">
    <property type="component" value="Unassembled WGS sequence"/>
</dbReference>
<keyword evidence="2" id="KW-1185">Reference proteome</keyword>
<gene>
    <name evidence="1" type="ORF">RCOM_0697100</name>
</gene>
<accession>B9S288</accession>